<dbReference type="Pfam" id="PF01381">
    <property type="entry name" value="HTH_3"/>
    <property type="match status" value="1"/>
</dbReference>
<dbReference type="GO" id="GO:0003677">
    <property type="term" value="F:DNA binding"/>
    <property type="evidence" value="ECO:0007669"/>
    <property type="project" value="InterPro"/>
</dbReference>
<proteinExistence type="predicted"/>
<sequence>MGNSVYSKEYQNVIKRLKEARVESGLKQEEVAGRLGKPQSYVSKIERGERRVDIAEVKLFAKLYQKPIDFFVK</sequence>
<feature type="domain" description="HTH cro/C1-type" evidence="1">
    <location>
        <begin position="17"/>
        <end position="71"/>
    </location>
</feature>
<dbReference type="STRING" id="1618570.UT08_C0024G0007"/>
<dbReference type="InterPro" id="IPR001387">
    <property type="entry name" value="Cro/C1-type_HTH"/>
</dbReference>
<accession>A0A0G0L801</accession>
<dbReference type="Proteomes" id="UP000034081">
    <property type="component" value="Unassembled WGS sequence"/>
</dbReference>
<dbReference type="PROSITE" id="PS50943">
    <property type="entry name" value="HTH_CROC1"/>
    <property type="match status" value="1"/>
</dbReference>
<dbReference type="AlphaFoldDB" id="A0A0G0L801"/>
<organism evidence="2 3">
    <name type="scientific">Candidatus Woesebacteria bacterium GW2011_GWB1_38_8</name>
    <dbReference type="NCBI Taxonomy" id="1618570"/>
    <lineage>
        <taxon>Bacteria</taxon>
        <taxon>Candidatus Woeseibacteriota</taxon>
    </lineage>
</organism>
<evidence type="ECO:0000259" key="1">
    <source>
        <dbReference type="PROSITE" id="PS50943"/>
    </source>
</evidence>
<dbReference type="InterPro" id="IPR010982">
    <property type="entry name" value="Lambda_DNA-bd_dom_sf"/>
</dbReference>
<dbReference type="PATRIC" id="fig|1618570.3.peg.1387"/>
<dbReference type="CDD" id="cd00093">
    <property type="entry name" value="HTH_XRE"/>
    <property type="match status" value="1"/>
</dbReference>
<evidence type="ECO:0000313" key="3">
    <source>
        <dbReference type="Proteomes" id="UP000034081"/>
    </source>
</evidence>
<dbReference type="Gene3D" id="1.10.260.40">
    <property type="entry name" value="lambda repressor-like DNA-binding domains"/>
    <property type="match status" value="1"/>
</dbReference>
<dbReference type="SUPFAM" id="SSF47413">
    <property type="entry name" value="lambda repressor-like DNA-binding domains"/>
    <property type="match status" value="1"/>
</dbReference>
<reference evidence="2 3" key="1">
    <citation type="journal article" date="2015" name="Nature">
        <title>rRNA introns, odd ribosomes, and small enigmatic genomes across a large radiation of phyla.</title>
        <authorList>
            <person name="Brown C.T."/>
            <person name="Hug L.A."/>
            <person name="Thomas B.C."/>
            <person name="Sharon I."/>
            <person name="Castelle C.J."/>
            <person name="Singh A."/>
            <person name="Wilkins M.J."/>
            <person name="Williams K.H."/>
            <person name="Banfield J.F."/>
        </authorList>
    </citation>
    <scope>NUCLEOTIDE SEQUENCE [LARGE SCALE GENOMIC DNA]</scope>
</reference>
<name>A0A0G0L801_9BACT</name>
<comment type="caution">
    <text evidence="2">The sequence shown here is derived from an EMBL/GenBank/DDBJ whole genome shotgun (WGS) entry which is preliminary data.</text>
</comment>
<gene>
    <name evidence="2" type="ORF">UT08_C0024G0007</name>
</gene>
<dbReference type="EMBL" id="LBVL01000024">
    <property type="protein sequence ID" value="KKQ84010.1"/>
    <property type="molecule type" value="Genomic_DNA"/>
</dbReference>
<evidence type="ECO:0000313" key="2">
    <source>
        <dbReference type="EMBL" id="KKQ84010.1"/>
    </source>
</evidence>
<dbReference type="SMART" id="SM00530">
    <property type="entry name" value="HTH_XRE"/>
    <property type="match status" value="1"/>
</dbReference>
<protein>
    <submittedName>
        <fullName evidence="2">Transcriptional regulator</fullName>
    </submittedName>
</protein>